<feature type="compositionally biased region" description="Polar residues" evidence="1">
    <location>
        <begin position="429"/>
        <end position="445"/>
    </location>
</feature>
<feature type="compositionally biased region" description="Basic and acidic residues" evidence="1">
    <location>
        <begin position="355"/>
        <end position="366"/>
    </location>
</feature>
<evidence type="ECO:0000259" key="2">
    <source>
        <dbReference type="SMART" id="SM01272"/>
    </source>
</evidence>
<reference evidence="3" key="1">
    <citation type="submission" date="2023-08" db="EMBL/GenBank/DDBJ databases">
        <authorList>
            <person name="Audoor S."/>
            <person name="Bilcke G."/>
        </authorList>
    </citation>
    <scope>NUCLEOTIDE SEQUENCE</scope>
</reference>
<proteinExistence type="predicted"/>
<organism evidence="3 4">
    <name type="scientific">Cylindrotheca closterium</name>
    <dbReference type="NCBI Taxonomy" id="2856"/>
    <lineage>
        <taxon>Eukaryota</taxon>
        <taxon>Sar</taxon>
        <taxon>Stramenopiles</taxon>
        <taxon>Ochrophyta</taxon>
        <taxon>Bacillariophyta</taxon>
        <taxon>Bacillariophyceae</taxon>
        <taxon>Bacillariophycidae</taxon>
        <taxon>Bacillariales</taxon>
        <taxon>Bacillariaceae</taxon>
        <taxon>Cylindrotheca</taxon>
    </lineage>
</organism>
<protein>
    <recommendedName>
        <fullName evidence="2">LsmAD domain-containing protein</fullName>
    </recommendedName>
</protein>
<dbReference type="InterPro" id="IPR009604">
    <property type="entry name" value="LsmAD_domain"/>
</dbReference>
<feature type="region of interest" description="Disordered" evidence="1">
    <location>
        <begin position="644"/>
        <end position="730"/>
    </location>
</feature>
<feature type="compositionally biased region" description="Basic residues" evidence="1">
    <location>
        <begin position="684"/>
        <end position="694"/>
    </location>
</feature>
<dbReference type="Proteomes" id="UP001295423">
    <property type="component" value="Unassembled WGS sequence"/>
</dbReference>
<feature type="compositionally biased region" description="Low complexity" evidence="1">
    <location>
        <begin position="705"/>
        <end position="720"/>
    </location>
</feature>
<feature type="compositionally biased region" description="Low complexity" evidence="1">
    <location>
        <begin position="520"/>
        <end position="566"/>
    </location>
</feature>
<feature type="compositionally biased region" description="Polar residues" evidence="1">
    <location>
        <begin position="169"/>
        <end position="180"/>
    </location>
</feature>
<dbReference type="GO" id="GO:0003729">
    <property type="term" value="F:mRNA binding"/>
    <property type="evidence" value="ECO:0007669"/>
    <property type="project" value="TreeGrafter"/>
</dbReference>
<dbReference type="InterPro" id="IPR045117">
    <property type="entry name" value="ATXN2-like"/>
</dbReference>
<sequence>MSKKGGQKPGPEQPNGKPAAKASPANAWNRPLKARAPGPPPGMGPPSKPNTQGSKDIEVSGVLRDRLLHLALSMVGQKVVLALTNGSVMEGVFHTFTPYPNLKPELKNKYALKSIRVTKPPTNGEKPIEDGSTVVIPVERVVYLHAKNVSLDRPAANGGPGGPNANNGVMTDTQISGSNSDKNRELVSAGSAWTTGGKGGGDLGSSLDDNKGGMTRAAFGSARPAATEGGLKGAIGQWDQFKANEELFNVQATYDENLYTTQLDKSQIDKKKLAEAERIAKEIEGSTSTNIHIAEERGHAVETDFDEEDRYSGVLTKDGKQRHDATKAAAPKMNYAAAAAKAEPAKKALPPGLAKAEKPSDEKAKAESTSADAPAAADKKKVAPAKEKGAKVEEGKPVKTEEEIGKTEAAKKEESKDAEAGKDKPKSKLNANAKSFTFNPSAKSFTPTFTAPAAQPQPAADPNAQMHAPPMQPPHYMHPGPMGQPGMMPMMNPQFQGMHYAPQYQSMDPQMAPMQPPQPQHAEPAPAGEEAGAAPAGTAESESGSQQQQADDASHASQQSQPQQQFQQMQYNVPPPGAYYGAGQMQMHPRGPQYPAQFVGNHPQQMQVVPGGARGYPVYPMQPGAMPPNMQHMRGPNGNPYYGGPGGPPVPYGGGGNYGQHGMMEDGDPNFRGRVGGRGGGRGGRGRRNGRGRGRGGYNGGGRGSSQQNQGSNDSAGNGNDSKQQPTDSK</sequence>
<feature type="compositionally biased region" description="Gly residues" evidence="1">
    <location>
        <begin position="695"/>
        <end position="704"/>
    </location>
</feature>
<dbReference type="EMBL" id="CAKOGP040000113">
    <property type="protein sequence ID" value="CAJ1930519.1"/>
    <property type="molecule type" value="Genomic_DNA"/>
</dbReference>
<evidence type="ECO:0000313" key="4">
    <source>
        <dbReference type="Proteomes" id="UP001295423"/>
    </source>
</evidence>
<feature type="compositionally biased region" description="Polar residues" evidence="1">
    <location>
        <begin position="721"/>
        <end position="730"/>
    </location>
</feature>
<name>A0AAD2CDK5_9STRA</name>
<feature type="compositionally biased region" description="Gly residues" evidence="1">
    <location>
        <begin position="674"/>
        <end position="683"/>
    </location>
</feature>
<feature type="compositionally biased region" description="Basic and acidic residues" evidence="1">
    <location>
        <begin position="377"/>
        <end position="426"/>
    </location>
</feature>
<feature type="region of interest" description="Disordered" evidence="1">
    <location>
        <begin position="1"/>
        <end position="55"/>
    </location>
</feature>
<evidence type="ECO:0000256" key="1">
    <source>
        <dbReference type="SAM" id="MobiDB-lite"/>
    </source>
</evidence>
<dbReference type="AlphaFoldDB" id="A0AAD2CDK5"/>
<gene>
    <name evidence="3" type="ORF">CYCCA115_LOCUS1967</name>
</gene>
<feature type="region of interest" description="Disordered" evidence="1">
    <location>
        <begin position="341"/>
        <end position="494"/>
    </location>
</feature>
<feature type="compositionally biased region" description="Low complexity" evidence="1">
    <location>
        <begin position="341"/>
        <end position="354"/>
    </location>
</feature>
<dbReference type="Pfam" id="PF14438">
    <property type="entry name" value="SM-ATX"/>
    <property type="match status" value="1"/>
</dbReference>
<feature type="domain" description="LsmAD" evidence="2">
    <location>
        <begin position="248"/>
        <end position="317"/>
    </location>
</feature>
<feature type="region of interest" description="Disordered" evidence="1">
    <location>
        <begin position="152"/>
        <end position="209"/>
    </location>
</feature>
<comment type="caution">
    <text evidence="3">The sequence shown here is derived from an EMBL/GenBank/DDBJ whole genome shotgun (WGS) entry which is preliminary data.</text>
</comment>
<accession>A0AAD2CDK5</accession>
<feature type="compositionally biased region" description="Low complexity" evidence="1">
    <location>
        <begin position="446"/>
        <end position="494"/>
    </location>
</feature>
<dbReference type="GO" id="GO:0010494">
    <property type="term" value="C:cytoplasmic stress granule"/>
    <property type="evidence" value="ECO:0007669"/>
    <property type="project" value="TreeGrafter"/>
</dbReference>
<dbReference type="SMART" id="SM01272">
    <property type="entry name" value="LsmAD"/>
    <property type="match status" value="1"/>
</dbReference>
<dbReference type="GO" id="GO:0034063">
    <property type="term" value="P:stress granule assembly"/>
    <property type="evidence" value="ECO:0007669"/>
    <property type="project" value="TreeGrafter"/>
</dbReference>
<dbReference type="PANTHER" id="PTHR12854:SF7">
    <property type="entry name" value="ATAXIN-2 HOMOLOG"/>
    <property type="match status" value="1"/>
</dbReference>
<feature type="region of interest" description="Disordered" evidence="1">
    <location>
        <begin position="507"/>
        <end position="566"/>
    </location>
</feature>
<keyword evidence="4" id="KW-1185">Reference proteome</keyword>
<dbReference type="InterPro" id="IPR025852">
    <property type="entry name" value="SM_dom_ATX"/>
</dbReference>
<feature type="compositionally biased region" description="Pro residues" evidence="1">
    <location>
        <begin position="37"/>
        <end position="48"/>
    </location>
</feature>
<evidence type="ECO:0000313" key="3">
    <source>
        <dbReference type="EMBL" id="CAJ1930519.1"/>
    </source>
</evidence>
<dbReference type="Pfam" id="PF06741">
    <property type="entry name" value="LsmAD"/>
    <property type="match status" value="1"/>
</dbReference>
<dbReference type="PANTHER" id="PTHR12854">
    <property type="entry name" value="ATAXIN 2-RELATED"/>
    <property type="match status" value="1"/>
</dbReference>